<dbReference type="PROSITE" id="PS51257">
    <property type="entry name" value="PROKAR_LIPOPROTEIN"/>
    <property type="match status" value="1"/>
</dbReference>
<evidence type="ECO:0000256" key="5">
    <source>
        <dbReference type="ARBA" id="ARBA00023186"/>
    </source>
</evidence>
<feature type="chain" id="PRO_5042500216" evidence="6">
    <location>
        <begin position="30"/>
        <end position="254"/>
    </location>
</feature>
<keyword evidence="11" id="KW-1185">Reference proteome</keyword>
<dbReference type="PRINTS" id="PR00969">
    <property type="entry name" value="CHAPERONPILI"/>
</dbReference>
<feature type="domain" description="Pili assembly chaperone C-terminal" evidence="8">
    <location>
        <begin position="181"/>
        <end position="245"/>
    </location>
</feature>
<evidence type="ECO:0000256" key="4">
    <source>
        <dbReference type="ARBA" id="ARBA00022764"/>
    </source>
</evidence>
<evidence type="ECO:0000313" key="9">
    <source>
        <dbReference type="EMBL" id="MDX6032422.1"/>
    </source>
</evidence>
<evidence type="ECO:0000313" key="12">
    <source>
        <dbReference type="Proteomes" id="UP001282336"/>
    </source>
</evidence>
<dbReference type="InterPro" id="IPR001829">
    <property type="entry name" value="Pili_assmbl_chaperone_bac"/>
</dbReference>
<evidence type="ECO:0000256" key="2">
    <source>
        <dbReference type="ARBA" id="ARBA00007399"/>
    </source>
</evidence>
<evidence type="ECO:0000259" key="7">
    <source>
        <dbReference type="Pfam" id="PF00345"/>
    </source>
</evidence>
<feature type="domain" description="Pili assembly chaperone N-terminal" evidence="7">
    <location>
        <begin position="31"/>
        <end position="155"/>
    </location>
</feature>
<proteinExistence type="inferred from homology"/>
<evidence type="ECO:0000256" key="6">
    <source>
        <dbReference type="SAM" id="SignalP"/>
    </source>
</evidence>
<dbReference type="InterPro" id="IPR016148">
    <property type="entry name" value="Pili_assmbl_chaperone_C"/>
</dbReference>
<protein>
    <submittedName>
        <fullName evidence="9">Fimbria/pilus periplasmic chaperone</fullName>
    </submittedName>
</protein>
<dbReference type="InterPro" id="IPR008962">
    <property type="entry name" value="PapD-like_sf"/>
</dbReference>
<evidence type="ECO:0000313" key="11">
    <source>
        <dbReference type="Proteomes" id="UP001275664"/>
    </source>
</evidence>
<dbReference type="PANTHER" id="PTHR30251:SF25">
    <property type="entry name" value="FIMBRIAE CHAPARONE"/>
    <property type="match status" value="1"/>
</dbReference>
<gene>
    <name evidence="10" type="ORF">SIK69_12485</name>
    <name evidence="9" type="ORF">SIL20_12980</name>
</gene>
<comment type="caution">
    <text evidence="9">The sequence shown here is derived from an EMBL/GenBank/DDBJ whole genome shotgun (WGS) entry which is preliminary data.</text>
</comment>
<reference evidence="9 11" key="1">
    <citation type="submission" date="2023-11" db="EMBL/GenBank/DDBJ databases">
        <title>Scandinavium wanjuensis sp. nov., isolated from lettuce South Korea.</title>
        <authorList>
            <person name="Park J."/>
            <person name="Park S."/>
            <person name="Oh K.K."/>
            <person name="Cho G.S."/>
            <person name="Franz C.M.A.P."/>
        </authorList>
    </citation>
    <scope>NUCLEOTIDE SEQUENCE</scope>
    <source>
        <strain evidence="9">V105_12</strain>
        <strain evidence="10 11">V105_6</strain>
    </source>
</reference>
<name>A0AAJ2S9H8_9ENTR</name>
<keyword evidence="5" id="KW-0143">Chaperone</keyword>
<evidence type="ECO:0000259" key="8">
    <source>
        <dbReference type="Pfam" id="PF02753"/>
    </source>
</evidence>
<dbReference type="Gene3D" id="2.60.40.10">
    <property type="entry name" value="Immunoglobulins"/>
    <property type="match status" value="2"/>
</dbReference>
<dbReference type="Proteomes" id="UP001275664">
    <property type="component" value="Unassembled WGS sequence"/>
</dbReference>
<evidence type="ECO:0000256" key="3">
    <source>
        <dbReference type="ARBA" id="ARBA00022729"/>
    </source>
</evidence>
<dbReference type="GO" id="GO:0071555">
    <property type="term" value="P:cell wall organization"/>
    <property type="evidence" value="ECO:0007669"/>
    <property type="project" value="InterPro"/>
</dbReference>
<sequence length="254" mass="27914">MLKDPLRYVRRTLLAATALIFATAMSCQASVTIMGSRIIYASTASSVDVQLKNSDSFPYVVQTWFDDGDVNARPQDSNVVPFIATPPIFRIQPKAGQVVRIVFSKSKALPQDRESVYWFNALQFPPTNLGGDRPQNKMLVVLRTRIKLFYRPASLGVPGELVKKLHIKAVKDAKKGAGVEITNPTPWFASVSNLSARVNGVSQNLTADMVAPFASQTFWFTGKASAPQGNGSVKVTLVNDQGARMSESYDVDWR</sequence>
<dbReference type="EMBL" id="JAWXRC010000026">
    <property type="protein sequence ID" value="MDX6032422.1"/>
    <property type="molecule type" value="Genomic_DNA"/>
</dbReference>
<dbReference type="SUPFAM" id="SSF49354">
    <property type="entry name" value="PapD-like"/>
    <property type="match status" value="1"/>
</dbReference>
<dbReference type="RefSeq" id="WP_319628942.1">
    <property type="nucleotide sequence ID" value="NZ_JAWXRB010000044.1"/>
</dbReference>
<dbReference type="GO" id="GO:0030288">
    <property type="term" value="C:outer membrane-bounded periplasmic space"/>
    <property type="evidence" value="ECO:0007669"/>
    <property type="project" value="InterPro"/>
</dbReference>
<dbReference type="AlphaFoldDB" id="A0AAJ2S9H8"/>
<dbReference type="InterPro" id="IPR016147">
    <property type="entry name" value="Pili_assmbl_chaperone_N"/>
</dbReference>
<dbReference type="Proteomes" id="UP001282336">
    <property type="component" value="Unassembled WGS sequence"/>
</dbReference>
<dbReference type="InterPro" id="IPR050643">
    <property type="entry name" value="Periplasmic_pilus_chap"/>
</dbReference>
<keyword evidence="4" id="KW-0574">Periplasm</keyword>
<dbReference type="Pfam" id="PF02753">
    <property type="entry name" value="PapD_C"/>
    <property type="match status" value="1"/>
</dbReference>
<evidence type="ECO:0000256" key="1">
    <source>
        <dbReference type="ARBA" id="ARBA00004418"/>
    </source>
</evidence>
<dbReference type="SUPFAM" id="SSF49584">
    <property type="entry name" value="Periplasmic chaperone C-domain"/>
    <property type="match status" value="1"/>
</dbReference>
<dbReference type="Pfam" id="PF00345">
    <property type="entry name" value="PapD_N"/>
    <property type="match status" value="1"/>
</dbReference>
<comment type="similarity">
    <text evidence="2">Belongs to the periplasmic pilus chaperone family.</text>
</comment>
<dbReference type="PANTHER" id="PTHR30251">
    <property type="entry name" value="PILUS ASSEMBLY CHAPERONE"/>
    <property type="match status" value="1"/>
</dbReference>
<comment type="subcellular location">
    <subcellularLocation>
        <location evidence="1">Periplasm</location>
    </subcellularLocation>
</comment>
<dbReference type="EMBL" id="JAWXRD010000030">
    <property type="protein sequence ID" value="MDX6041003.1"/>
    <property type="molecule type" value="Genomic_DNA"/>
</dbReference>
<feature type="signal peptide" evidence="6">
    <location>
        <begin position="1"/>
        <end position="29"/>
    </location>
</feature>
<dbReference type="InterPro" id="IPR013783">
    <property type="entry name" value="Ig-like_fold"/>
</dbReference>
<accession>A0AAJ2S9H8</accession>
<organism evidence="9 12">
    <name type="scientific">Scandinavium lactucae</name>
    <dbReference type="NCBI Taxonomy" id="3095028"/>
    <lineage>
        <taxon>Bacteria</taxon>
        <taxon>Pseudomonadati</taxon>
        <taxon>Pseudomonadota</taxon>
        <taxon>Gammaproteobacteria</taxon>
        <taxon>Enterobacterales</taxon>
        <taxon>Enterobacteriaceae</taxon>
        <taxon>Scandinavium</taxon>
    </lineage>
</organism>
<evidence type="ECO:0000313" key="10">
    <source>
        <dbReference type="EMBL" id="MDX6041003.1"/>
    </source>
</evidence>
<dbReference type="InterPro" id="IPR036316">
    <property type="entry name" value="Pili_assmbl_chap_C_dom_sf"/>
</dbReference>
<keyword evidence="3 6" id="KW-0732">Signal</keyword>